<accession>A0A1F5S2X4</accession>
<dbReference type="Gene3D" id="6.10.250.2410">
    <property type="match status" value="1"/>
</dbReference>
<evidence type="ECO:0000313" key="3">
    <source>
        <dbReference type="Proteomes" id="UP000178323"/>
    </source>
</evidence>
<comment type="caution">
    <text evidence="2">The sequence shown here is derived from an EMBL/GenBank/DDBJ whole genome shotgun (WGS) entry which is preliminary data.</text>
</comment>
<dbReference type="Pfam" id="PF02616">
    <property type="entry name" value="SMC_ScpA"/>
    <property type="match status" value="1"/>
</dbReference>
<protein>
    <recommendedName>
        <fullName evidence="1">Segregation and condensation protein A</fullName>
    </recommendedName>
</protein>
<dbReference type="EMBL" id="MFFS01000073">
    <property type="protein sequence ID" value="OGF21058.1"/>
    <property type="molecule type" value="Genomic_DNA"/>
</dbReference>
<gene>
    <name evidence="2" type="ORF">A2Y83_01860</name>
</gene>
<evidence type="ECO:0000256" key="1">
    <source>
        <dbReference type="ARBA" id="ARBA00044777"/>
    </source>
</evidence>
<proteinExistence type="predicted"/>
<dbReference type="InterPro" id="IPR003768">
    <property type="entry name" value="ScpA"/>
</dbReference>
<dbReference type="STRING" id="1797985.A2Y83_01860"/>
<dbReference type="PANTHER" id="PTHR33969">
    <property type="entry name" value="SEGREGATION AND CONDENSATION PROTEIN A"/>
    <property type="match status" value="1"/>
</dbReference>
<evidence type="ECO:0000313" key="2">
    <source>
        <dbReference type="EMBL" id="OGF21058.1"/>
    </source>
</evidence>
<dbReference type="Proteomes" id="UP000178323">
    <property type="component" value="Unassembled WGS sequence"/>
</dbReference>
<organism evidence="2 3">
    <name type="scientific">Candidatus Falkowbacteria bacterium RBG_13_39_14</name>
    <dbReference type="NCBI Taxonomy" id="1797985"/>
    <lineage>
        <taxon>Bacteria</taxon>
        <taxon>Candidatus Falkowiibacteriota</taxon>
    </lineage>
</organism>
<reference evidence="2 3" key="1">
    <citation type="journal article" date="2016" name="Nat. Commun.">
        <title>Thousands of microbial genomes shed light on interconnected biogeochemical processes in an aquifer system.</title>
        <authorList>
            <person name="Anantharaman K."/>
            <person name="Brown C.T."/>
            <person name="Hug L.A."/>
            <person name="Sharon I."/>
            <person name="Castelle C.J."/>
            <person name="Probst A.J."/>
            <person name="Thomas B.C."/>
            <person name="Singh A."/>
            <person name="Wilkins M.J."/>
            <person name="Karaoz U."/>
            <person name="Brodie E.L."/>
            <person name="Williams K.H."/>
            <person name="Hubbard S.S."/>
            <person name="Banfield J.F."/>
        </authorList>
    </citation>
    <scope>NUCLEOTIDE SEQUENCE [LARGE SCALE GENOMIC DNA]</scope>
</reference>
<dbReference type="PANTHER" id="PTHR33969:SF2">
    <property type="entry name" value="SEGREGATION AND CONDENSATION PROTEIN A"/>
    <property type="match status" value="1"/>
</dbReference>
<sequence>MIEKEELHISEISLAQVADQFVEYVNSSKFKMQSPKLGDVNASENMEDAGSRCRREIPCLRRQAPYPPLEKEGVTTPYPPPRKCGATPFMKGGKTALKESENCIDANEICDFLVIAAKLLYIKSKYLMPFLITEEDEEEIGDLEKRLKIYKEFLDASKIIEEYYGNKSYSHVRDKMFIGEQIPLNPPLEKGEILGFFPPKKLEKDGLKIAFEELIMRLKPAFKLDEAQFEKRVTVQEKLEQIQRLILKKMETAFSNLLITREKSEVIVSFLAVLELVKQQFVHVEQEEYFSEIIIRRINIG</sequence>
<name>A0A1F5S2X4_9BACT</name>
<dbReference type="Gene3D" id="1.10.10.580">
    <property type="entry name" value="Structural maintenance of chromosome 1. Chain E"/>
    <property type="match status" value="1"/>
</dbReference>
<dbReference type="AlphaFoldDB" id="A0A1F5S2X4"/>
<dbReference type="InterPro" id="IPR023093">
    <property type="entry name" value="ScpA-like_C"/>
</dbReference>